<dbReference type="EMBL" id="KJ621082">
    <property type="protein sequence ID" value="AHX00998.1"/>
    <property type="molecule type" value="Genomic_DNA"/>
</dbReference>
<gene>
    <name evidence="1" type="ORF">DFL12P1_0037</name>
</gene>
<keyword evidence="2" id="KW-1185">Reference proteome</keyword>
<reference evidence="1" key="1">
    <citation type="submission" date="2014-05" db="EMBL/GenBank/DDBJ databases">
        <title>Complete genome sequence of bacteriophage DFL12phi1, which infects Dinoroseobacter shibae.</title>
        <authorList>
            <person name="Ji J."/>
            <person name="Zhang R."/>
            <person name="Jiao N."/>
        </authorList>
    </citation>
    <scope>NUCLEOTIDE SEQUENCE [LARGE SCALE GENOMIC DNA]</scope>
</reference>
<dbReference type="KEGG" id="vg:19686241"/>
<accession>A0A023NFY9</accession>
<dbReference type="RefSeq" id="YP_009043717.1">
    <property type="nucleotide sequence ID" value="NC_024367.1"/>
</dbReference>
<organism evidence="1 2">
    <name type="scientific">Dinoroseobacter phage DFL12phi1</name>
    <dbReference type="NCBI Taxonomy" id="1477404"/>
    <lineage>
        <taxon>Viruses</taxon>
        <taxon>Duplodnaviria</taxon>
        <taxon>Heunggongvirae</taxon>
        <taxon>Uroviricota</taxon>
        <taxon>Caudoviricetes</taxon>
        <taxon>Schitoviridae</taxon>
        <taxon>Rhodovirinae</taxon>
        <taxon>Baltimorevirus</taxon>
        <taxon>Baltimorevirus DFL12</taxon>
    </lineage>
</organism>
<dbReference type="GeneID" id="19686241"/>
<evidence type="ECO:0000313" key="2">
    <source>
        <dbReference type="Proteomes" id="UP000024335"/>
    </source>
</evidence>
<evidence type="ECO:0000313" key="1">
    <source>
        <dbReference type="EMBL" id="AHX00998.1"/>
    </source>
</evidence>
<sequence>MSDDQILLPYWAKGLAHGDYTLPNAALPTRDGRATGNAVTVGGVTSLNPDPTFLVVTDAGNLIRCTLNEMKELFHPPEYVMEDLLPAHKEALLREHD</sequence>
<protein>
    <submittedName>
        <fullName evidence="1">Uncharacterized protein</fullName>
    </submittedName>
</protein>
<name>A0A023NFY9_9CAUD</name>
<dbReference type="Proteomes" id="UP000024335">
    <property type="component" value="Segment"/>
</dbReference>
<dbReference type="OrthoDB" id="37239at10239"/>
<proteinExistence type="predicted"/>